<reference evidence="3 4" key="1">
    <citation type="journal article" date="2019" name="Emerg. Microbes Infect.">
        <title>Comprehensive subspecies identification of 175 nontuberculous mycobacteria species based on 7547 genomic profiles.</title>
        <authorList>
            <person name="Matsumoto Y."/>
            <person name="Kinjo T."/>
            <person name="Motooka D."/>
            <person name="Nabeya D."/>
            <person name="Jung N."/>
            <person name="Uechi K."/>
            <person name="Horii T."/>
            <person name="Iida T."/>
            <person name="Fujita J."/>
            <person name="Nakamura S."/>
        </authorList>
    </citation>
    <scope>NUCLEOTIDE SEQUENCE [LARGE SCALE GENOMIC DNA]</scope>
    <source>
        <strain evidence="3 4">JCM 13392</strain>
    </source>
</reference>
<gene>
    <name evidence="3" type="ORF">MMUR_02010</name>
</gene>
<keyword evidence="1" id="KW-1133">Transmembrane helix</keyword>
<keyword evidence="1" id="KW-0812">Transmembrane</keyword>
<feature type="transmembrane region" description="Helical" evidence="1">
    <location>
        <begin position="12"/>
        <end position="29"/>
    </location>
</feature>
<name>A0A7I9WE88_9MYCO</name>
<organism evidence="3 4">
    <name type="scientific">Mycolicibacterium murale</name>
    <dbReference type="NCBI Taxonomy" id="182220"/>
    <lineage>
        <taxon>Bacteria</taxon>
        <taxon>Bacillati</taxon>
        <taxon>Actinomycetota</taxon>
        <taxon>Actinomycetes</taxon>
        <taxon>Mycobacteriales</taxon>
        <taxon>Mycobacteriaceae</taxon>
        <taxon>Mycolicibacterium</taxon>
    </lineage>
</organism>
<dbReference type="Proteomes" id="UP000465241">
    <property type="component" value="Unassembled WGS sequence"/>
</dbReference>
<feature type="transmembrane region" description="Helical" evidence="1">
    <location>
        <begin position="101"/>
        <end position="123"/>
    </location>
</feature>
<accession>A0A7I9WE88</accession>
<comment type="caution">
    <text evidence="3">The sequence shown here is derived from an EMBL/GenBank/DDBJ whole genome shotgun (WGS) entry which is preliminary data.</text>
</comment>
<dbReference type="Pfam" id="PF07331">
    <property type="entry name" value="TctB"/>
    <property type="match status" value="1"/>
</dbReference>
<evidence type="ECO:0000313" key="3">
    <source>
        <dbReference type="EMBL" id="GFG56065.1"/>
    </source>
</evidence>
<feature type="transmembrane region" description="Helical" evidence="1">
    <location>
        <begin position="49"/>
        <end position="70"/>
    </location>
</feature>
<protein>
    <recommendedName>
        <fullName evidence="2">DUF1468 domain-containing protein</fullName>
    </recommendedName>
</protein>
<dbReference type="EMBL" id="BLKT01000003">
    <property type="protein sequence ID" value="GFG56065.1"/>
    <property type="molecule type" value="Genomic_DNA"/>
</dbReference>
<sequence length="172" mass="18146">MADLQEAGVARGDLAAGGFGIILGAVILVESLRIADDSSTFSIVGPKAAPVTIGVVMMALSVVLMGQCFWRARRRVPDTADAAVGPDIDTGPEVKPEPRRIAVVLGMLLAYILLFVPLGYLIATTAFLAALTTFIRPQNWLRNIAFAAGFAGVVYVIFSYGLEVRLPVGLLG</sequence>
<dbReference type="InterPro" id="IPR009936">
    <property type="entry name" value="DUF1468"/>
</dbReference>
<feature type="transmembrane region" description="Helical" evidence="1">
    <location>
        <begin position="143"/>
        <end position="162"/>
    </location>
</feature>
<evidence type="ECO:0000256" key="1">
    <source>
        <dbReference type="SAM" id="Phobius"/>
    </source>
</evidence>
<dbReference type="RefSeq" id="WP_193487868.1">
    <property type="nucleotide sequence ID" value="NZ_BAAAMC010000016.1"/>
</dbReference>
<keyword evidence="4" id="KW-1185">Reference proteome</keyword>
<evidence type="ECO:0000313" key="4">
    <source>
        <dbReference type="Proteomes" id="UP000465241"/>
    </source>
</evidence>
<dbReference type="AlphaFoldDB" id="A0A7I9WE88"/>
<evidence type="ECO:0000259" key="2">
    <source>
        <dbReference type="Pfam" id="PF07331"/>
    </source>
</evidence>
<keyword evidence="1" id="KW-0472">Membrane</keyword>
<feature type="domain" description="DUF1468" evidence="2">
    <location>
        <begin position="19"/>
        <end position="167"/>
    </location>
</feature>
<proteinExistence type="predicted"/>